<gene>
    <name evidence="2" type="ORF">ABC228_11700</name>
</gene>
<dbReference type="Pfam" id="PF00583">
    <property type="entry name" value="Acetyltransf_1"/>
    <property type="match status" value="1"/>
</dbReference>
<dbReference type="Gene3D" id="3.40.630.30">
    <property type="match status" value="1"/>
</dbReference>
<protein>
    <submittedName>
        <fullName evidence="2">GNAT family N-acetyltransferase</fullName>
    </submittedName>
</protein>
<comment type="caution">
    <text evidence="2">The sequence shown here is derived from an EMBL/GenBank/DDBJ whole genome shotgun (WGS) entry which is preliminary data.</text>
</comment>
<dbReference type="RefSeq" id="WP_345825322.1">
    <property type="nucleotide sequence ID" value="NZ_JBDIML010000003.1"/>
</dbReference>
<keyword evidence="3" id="KW-1185">Reference proteome</keyword>
<sequence length="168" mass="19478">MIGLTPLIMEEDVLHRVNSLYNHVWNVNGVEFVQRIKRHFTYPGFIGILASQGAEVMGFVYGYASVKGQYYHELLCQQLSVSEQRLWLEDCFELVELAVHPSIRRQRLGQRLVQSLMEQVTCQTAILTTQKNNIPALGLYKQLNWEVVKDDFFPTQQQEAYLIMGKEL</sequence>
<name>A0ABU9XHS1_9BACI</name>
<evidence type="ECO:0000313" key="2">
    <source>
        <dbReference type="EMBL" id="MEN2767856.1"/>
    </source>
</evidence>
<dbReference type="SUPFAM" id="SSF55729">
    <property type="entry name" value="Acyl-CoA N-acyltransferases (Nat)"/>
    <property type="match status" value="1"/>
</dbReference>
<reference evidence="2 3" key="1">
    <citation type="submission" date="2024-05" db="EMBL/GenBank/DDBJ databases">
        <authorList>
            <person name="Haq I."/>
            <person name="Ullah Z."/>
            <person name="Ahmad R."/>
            <person name="Li M."/>
            <person name="Tong Y."/>
        </authorList>
    </citation>
    <scope>NUCLEOTIDE SEQUENCE [LARGE SCALE GENOMIC DNA]</scope>
    <source>
        <strain evidence="2 3">16A2E</strain>
    </source>
</reference>
<evidence type="ECO:0000259" key="1">
    <source>
        <dbReference type="PROSITE" id="PS51186"/>
    </source>
</evidence>
<organism evidence="2 3">
    <name type="scientific">Ornithinibacillus xuwenensis</name>
    <dbReference type="NCBI Taxonomy" id="3144668"/>
    <lineage>
        <taxon>Bacteria</taxon>
        <taxon>Bacillati</taxon>
        <taxon>Bacillota</taxon>
        <taxon>Bacilli</taxon>
        <taxon>Bacillales</taxon>
        <taxon>Bacillaceae</taxon>
        <taxon>Ornithinibacillus</taxon>
    </lineage>
</organism>
<feature type="domain" description="N-acetyltransferase" evidence="1">
    <location>
        <begin position="4"/>
        <end position="168"/>
    </location>
</feature>
<proteinExistence type="predicted"/>
<dbReference type="InterPro" id="IPR000182">
    <property type="entry name" value="GNAT_dom"/>
</dbReference>
<evidence type="ECO:0000313" key="3">
    <source>
        <dbReference type="Proteomes" id="UP001444625"/>
    </source>
</evidence>
<dbReference type="Proteomes" id="UP001444625">
    <property type="component" value="Unassembled WGS sequence"/>
</dbReference>
<dbReference type="PROSITE" id="PS51186">
    <property type="entry name" value="GNAT"/>
    <property type="match status" value="1"/>
</dbReference>
<dbReference type="EMBL" id="JBDIML010000003">
    <property type="protein sequence ID" value="MEN2767856.1"/>
    <property type="molecule type" value="Genomic_DNA"/>
</dbReference>
<accession>A0ABU9XHS1</accession>
<dbReference type="InterPro" id="IPR016181">
    <property type="entry name" value="Acyl_CoA_acyltransferase"/>
</dbReference>
<dbReference type="CDD" id="cd04301">
    <property type="entry name" value="NAT_SF"/>
    <property type="match status" value="1"/>
</dbReference>